<dbReference type="Pfam" id="PF08530">
    <property type="entry name" value="PepX_C"/>
    <property type="match status" value="1"/>
</dbReference>
<evidence type="ECO:0000313" key="3">
    <source>
        <dbReference type="EMBL" id="QRC97302.1"/>
    </source>
</evidence>
<dbReference type="Pfam" id="PF02129">
    <property type="entry name" value="Peptidase_S15"/>
    <property type="match status" value="1"/>
</dbReference>
<keyword evidence="4" id="KW-1185">Reference proteome</keyword>
<name>A0A7U2I2T0_PHANO</name>
<dbReference type="Gene3D" id="2.60.120.260">
    <property type="entry name" value="Galactose-binding domain-like"/>
    <property type="match status" value="1"/>
</dbReference>
<dbReference type="NCBIfam" id="TIGR00976">
    <property type="entry name" value="CocE_NonD"/>
    <property type="match status" value="1"/>
</dbReference>
<dbReference type="SUPFAM" id="SSF49785">
    <property type="entry name" value="Galactose-binding domain-like"/>
    <property type="match status" value="1"/>
</dbReference>
<dbReference type="InterPro" id="IPR029058">
    <property type="entry name" value="AB_hydrolase_fold"/>
</dbReference>
<dbReference type="Proteomes" id="UP000663193">
    <property type="component" value="Chromosome 7"/>
</dbReference>
<dbReference type="PANTHER" id="PTHR43056:SF10">
    <property type="entry name" value="COCE_NOND FAMILY, PUTATIVE (AFU_ORTHOLOGUE AFUA_7G00600)-RELATED"/>
    <property type="match status" value="1"/>
</dbReference>
<reference evidence="4" key="1">
    <citation type="journal article" date="2021" name="BMC Genomics">
        <title>Chromosome-level genome assembly and manually-curated proteome of model necrotroph Parastagonospora nodorum Sn15 reveals a genome-wide trove of candidate effector homologs, and redundancy of virulence-related functions within an accessory chromosome.</title>
        <authorList>
            <person name="Bertazzoni S."/>
            <person name="Jones D.A.B."/>
            <person name="Phan H.T."/>
            <person name="Tan K.-C."/>
            <person name="Hane J.K."/>
        </authorList>
    </citation>
    <scope>NUCLEOTIDE SEQUENCE [LARGE SCALE GENOMIC DNA]</scope>
    <source>
        <strain evidence="4">SN15 / ATCC MYA-4574 / FGSC 10173)</strain>
    </source>
</reference>
<dbReference type="GO" id="GO:0008239">
    <property type="term" value="F:dipeptidyl-peptidase activity"/>
    <property type="evidence" value="ECO:0007669"/>
    <property type="project" value="InterPro"/>
</dbReference>
<accession>A0A7U2I2T0</accession>
<proteinExistence type="predicted"/>
<dbReference type="VEuPathDB" id="FungiDB:JI435_089160"/>
<protein>
    <recommendedName>
        <fullName evidence="2">Xaa-Pro dipeptidyl-peptidase C-terminal domain-containing protein</fullName>
    </recommendedName>
</protein>
<evidence type="ECO:0000259" key="2">
    <source>
        <dbReference type="SMART" id="SM00939"/>
    </source>
</evidence>
<dbReference type="SMART" id="SM00939">
    <property type="entry name" value="PepX_C"/>
    <property type="match status" value="1"/>
</dbReference>
<gene>
    <name evidence="3" type="ORF">JI435_089160</name>
</gene>
<organism evidence="3 4">
    <name type="scientific">Phaeosphaeria nodorum (strain SN15 / ATCC MYA-4574 / FGSC 10173)</name>
    <name type="common">Glume blotch fungus</name>
    <name type="synonym">Parastagonospora nodorum</name>
    <dbReference type="NCBI Taxonomy" id="321614"/>
    <lineage>
        <taxon>Eukaryota</taxon>
        <taxon>Fungi</taxon>
        <taxon>Dikarya</taxon>
        <taxon>Ascomycota</taxon>
        <taxon>Pezizomycotina</taxon>
        <taxon>Dothideomycetes</taxon>
        <taxon>Pleosporomycetidae</taxon>
        <taxon>Pleosporales</taxon>
        <taxon>Pleosporineae</taxon>
        <taxon>Phaeosphaeriaceae</taxon>
        <taxon>Parastagonospora</taxon>
    </lineage>
</organism>
<dbReference type="Gene3D" id="1.10.3020.20">
    <property type="match status" value="1"/>
</dbReference>
<dbReference type="PANTHER" id="PTHR43056">
    <property type="entry name" value="PEPTIDASE S9 PROLYL OLIGOPEPTIDASE"/>
    <property type="match status" value="1"/>
</dbReference>
<dbReference type="EMBL" id="CP069029">
    <property type="protein sequence ID" value="QRC97302.1"/>
    <property type="molecule type" value="Genomic_DNA"/>
</dbReference>
<dbReference type="InterPro" id="IPR000383">
    <property type="entry name" value="Xaa-Pro-like_dom"/>
</dbReference>
<evidence type="ECO:0000256" key="1">
    <source>
        <dbReference type="ARBA" id="ARBA00022801"/>
    </source>
</evidence>
<dbReference type="InterPro" id="IPR013736">
    <property type="entry name" value="Xaa-Pro_dipept_C"/>
</dbReference>
<dbReference type="AlphaFoldDB" id="A0A7U2I2T0"/>
<dbReference type="OrthoDB" id="2578740at2759"/>
<dbReference type="Gene3D" id="3.40.50.1820">
    <property type="entry name" value="alpha/beta hydrolase"/>
    <property type="match status" value="1"/>
</dbReference>
<dbReference type="InterPro" id="IPR005674">
    <property type="entry name" value="CocE/Ser_esterase"/>
</dbReference>
<feature type="domain" description="Xaa-Pro dipeptidyl-peptidase C-terminal" evidence="2">
    <location>
        <begin position="325"/>
        <end position="586"/>
    </location>
</feature>
<dbReference type="InterPro" id="IPR008979">
    <property type="entry name" value="Galactose-bd-like_sf"/>
</dbReference>
<sequence length="590" mass="66281">MPLAFQVANLQVKPPVEGENGYQGLRPRKEVLPKGWQSGDDARALSEEMVVEHDVAVTVRDGCKLYCDIYRPSDGNGDVKVPAIVAWSPFGKKFNGVSMMNNVKWGCGVPKGCLSGLERFEGPDPAEFCPRGFAVVNVDARGAGDSQGDIVIMGKQEGEDGHDVIEALAKMDWCNGSVGLAGNSHLGIVQWFIAAEKPPSLKAIAPWEACGDLYREQFVRGGAWDNGLFDFITQHVIRGRNGLEDFKEMYHRSKLMNPYWADKRADIESISIPTYVVASYSSFVHTMGSVRGWMQLSSKEKWLRWDPYQEWYDLWVVQESIDELASFFDRYLKNENNDWEKTPRVRMASLTYGDKEAIYPIIEEDFPLPRTEYRTLYLGAQDNLQLSVPDSTSTVSYNAVSGTQPVAHAKFNLRFDKATRLMGLPKAVLYMSCKDFDDMVVYVLIRKLDAQGNPMISINIPWSAAPYKMAADIPESDYSNLMIYYGPTGVLRASHRKIDASKSIHPQYPFHPHDELEKITPGEIVKLEIGLWAMGIDFEAGESLSVQVSGEYPLVMEFGTKKMEIEDRNRGTHQVHIGGEYASHIILPFV</sequence>
<dbReference type="InterPro" id="IPR050585">
    <property type="entry name" value="Xaa-Pro_dipeptidyl-ppase/CocE"/>
</dbReference>
<keyword evidence="1" id="KW-0378">Hydrolase</keyword>
<evidence type="ECO:0000313" key="4">
    <source>
        <dbReference type="Proteomes" id="UP000663193"/>
    </source>
</evidence>
<dbReference type="SUPFAM" id="SSF53474">
    <property type="entry name" value="alpha/beta-Hydrolases"/>
    <property type="match status" value="1"/>
</dbReference>